<dbReference type="InterPro" id="IPR050179">
    <property type="entry name" value="Trans_hexapeptide_repeat"/>
</dbReference>
<dbReference type="AlphaFoldDB" id="A0A1T2L5I2"/>
<dbReference type="OrthoDB" id="1115300at2"/>
<reference evidence="5 6" key="1">
    <citation type="submission" date="2016-11" db="EMBL/GenBank/DDBJ databases">
        <title>Mixed transmission modes and dynamic genome evolution in an obligate animal-bacterial symbiosis.</title>
        <authorList>
            <person name="Russell S.L."/>
            <person name="Corbett-Detig R.B."/>
            <person name="Cavanaugh C.M."/>
        </authorList>
    </citation>
    <scope>NUCLEOTIDE SEQUENCE [LARGE SCALE GENOMIC DNA]</scope>
    <source>
        <strain evidence="5">Sveles-Q1</strain>
    </source>
</reference>
<dbReference type="GO" id="GO:0016746">
    <property type="term" value="F:acyltransferase activity"/>
    <property type="evidence" value="ECO:0007669"/>
    <property type="project" value="UniProtKB-KW"/>
</dbReference>
<evidence type="ECO:0000256" key="4">
    <source>
        <dbReference type="ARBA" id="ARBA00023315"/>
    </source>
</evidence>
<dbReference type="InterPro" id="IPR011004">
    <property type="entry name" value="Trimer_LpxA-like_sf"/>
</dbReference>
<evidence type="ECO:0008006" key="7">
    <source>
        <dbReference type="Google" id="ProtNLM"/>
    </source>
</evidence>
<dbReference type="NCBIfam" id="TIGR03570">
    <property type="entry name" value="NeuD_NnaD"/>
    <property type="match status" value="1"/>
</dbReference>
<dbReference type="RefSeq" id="WP_078483536.1">
    <property type="nucleotide sequence ID" value="NZ_MPRL01000026.1"/>
</dbReference>
<evidence type="ECO:0000313" key="6">
    <source>
        <dbReference type="Proteomes" id="UP000191110"/>
    </source>
</evidence>
<dbReference type="InterPro" id="IPR001451">
    <property type="entry name" value="Hexapep"/>
</dbReference>
<dbReference type="InterPro" id="IPR018357">
    <property type="entry name" value="Hexapep_transf_CS"/>
</dbReference>
<proteinExistence type="inferred from homology"/>
<dbReference type="SUPFAM" id="SSF51161">
    <property type="entry name" value="Trimeric LpxA-like enzymes"/>
    <property type="match status" value="1"/>
</dbReference>
<evidence type="ECO:0000256" key="2">
    <source>
        <dbReference type="ARBA" id="ARBA00022679"/>
    </source>
</evidence>
<keyword evidence="3" id="KW-0677">Repeat</keyword>
<dbReference type="PROSITE" id="PS00101">
    <property type="entry name" value="HEXAPEP_TRANSFERASES"/>
    <property type="match status" value="1"/>
</dbReference>
<dbReference type="CDD" id="cd03360">
    <property type="entry name" value="LbH_AT_putative"/>
    <property type="match status" value="1"/>
</dbReference>
<keyword evidence="2" id="KW-0808">Transferase</keyword>
<dbReference type="Pfam" id="PF00132">
    <property type="entry name" value="Hexapep"/>
    <property type="match status" value="2"/>
</dbReference>
<organism evidence="5 6">
    <name type="scientific">Solemya pervernicosa gill symbiont</name>
    <dbReference type="NCBI Taxonomy" id="642797"/>
    <lineage>
        <taxon>Bacteria</taxon>
        <taxon>Pseudomonadati</taxon>
        <taxon>Pseudomonadota</taxon>
        <taxon>Gammaproteobacteria</taxon>
        <taxon>sulfur-oxidizing symbionts</taxon>
    </lineage>
</organism>
<comment type="caution">
    <text evidence="5">The sequence shown here is derived from an EMBL/GenBank/DDBJ whole genome shotgun (WGS) entry which is preliminary data.</text>
</comment>
<keyword evidence="6" id="KW-1185">Reference proteome</keyword>
<gene>
    <name evidence="5" type="ORF">BOW53_07850</name>
</gene>
<dbReference type="InterPro" id="IPR020019">
    <property type="entry name" value="AcTrfase_PglD-like"/>
</dbReference>
<name>A0A1T2L5I2_9GAMM</name>
<evidence type="ECO:0000256" key="3">
    <source>
        <dbReference type="ARBA" id="ARBA00022737"/>
    </source>
</evidence>
<accession>A0A1T2L5I2</accession>
<dbReference type="Gene3D" id="2.160.10.10">
    <property type="entry name" value="Hexapeptide repeat proteins"/>
    <property type="match status" value="1"/>
</dbReference>
<dbReference type="PANTHER" id="PTHR43300">
    <property type="entry name" value="ACETYLTRANSFERASE"/>
    <property type="match status" value="1"/>
</dbReference>
<evidence type="ECO:0000313" key="5">
    <source>
        <dbReference type="EMBL" id="OOZ40378.1"/>
    </source>
</evidence>
<dbReference type="Proteomes" id="UP000191110">
    <property type="component" value="Unassembled WGS sequence"/>
</dbReference>
<protein>
    <recommendedName>
        <fullName evidence="7">Transferase</fullName>
    </recommendedName>
</protein>
<evidence type="ECO:0000256" key="1">
    <source>
        <dbReference type="ARBA" id="ARBA00007274"/>
    </source>
</evidence>
<sequence length="253" mass="27845">MNKVVLFGVTQFSSLAWYALKHDSPYDVVGFTVDRSYYHEEFHEDLPVAPFEDIQDVYAPDSVSMLLPLGFHSINGLRRKRYEQALAQGYLMTNYVSSRAITWPSLNVQKNCLIYEGAVVQPFSRVGQNVIIRSNAHISHHCEIGDHVFIAAGVTLGGNVVIGEQSFVGLGAVVRDGVTIAERCFIGAGAVVITDTEADGVYVGNPARKIKRTSLEVTTGLLRGSDEQSGHKFHTHRYVTHKGNDTTCPFGSK</sequence>
<comment type="similarity">
    <text evidence="1">Belongs to the transferase hexapeptide repeat family.</text>
</comment>
<dbReference type="EMBL" id="MPRL01000026">
    <property type="protein sequence ID" value="OOZ40378.1"/>
    <property type="molecule type" value="Genomic_DNA"/>
</dbReference>
<keyword evidence="4" id="KW-0012">Acyltransferase</keyword>